<dbReference type="RefSeq" id="WP_167308922.1">
    <property type="nucleotide sequence ID" value="NZ_BMSJ01000009.1"/>
</dbReference>
<name>A0AAV4KN32_9ACTN</name>
<dbReference type="GeneID" id="95458759"/>
<proteinExistence type="predicted"/>
<evidence type="ECO:0000313" key="2">
    <source>
        <dbReference type="Proteomes" id="UP000642014"/>
    </source>
</evidence>
<dbReference type="AlphaFoldDB" id="A0AAV4KN32"/>
<protein>
    <submittedName>
        <fullName evidence="1">Uncharacterized protein</fullName>
    </submittedName>
</protein>
<organism evidence="1 2">
    <name type="scientific">Streptomyces cinereoruber</name>
    <dbReference type="NCBI Taxonomy" id="67260"/>
    <lineage>
        <taxon>Bacteria</taxon>
        <taxon>Bacillati</taxon>
        <taxon>Actinomycetota</taxon>
        <taxon>Actinomycetes</taxon>
        <taxon>Kitasatosporales</taxon>
        <taxon>Streptomycetaceae</taxon>
        <taxon>Streptomyces</taxon>
    </lineage>
</organism>
<gene>
    <name evidence="1" type="ORF">GCM10010497_46210</name>
</gene>
<comment type="caution">
    <text evidence="1">The sequence shown here is derived from an EMBL/GenBank/DDBJ whole genome shotgun (WGS) entry which is preliminary data.</text>
</comment>
<reference evidence="1 2" key="1">
    <citation type="journal article" date="2014" name="Int. J. Syst. Evol. Microbiol.">
        <title>Complete genome sequence of Corynebacterium casei LMG S-19264T (=DSM 44701T), isolated from a smear-ripened cheese.</title>
        <authorList>
            <consortium name="US DOE Joint Genome Institute (JGI-PGF)"/>
            <person name="Walter F."/>
            <person name="Albersmeier A."/>
            <person name="Kalinowski J."/>
            <person name="Ruckert C."/>
        </authorList>
    </citation>
    <scope>NUCLEOTIDE SEQUENCE [LARGE SCALE GENOMIC DNA]</scope>
    <source>
        <strain evidence="1 2">JCM 4205</strain>
    </source>
</reference>
<accession>A0AAV4KN32</accession>
<dbReference type="EMBL" id="BMSJ01000009">
    <property type="protein sequence ID" value="GGR38049.1"/>
    <property type="molecule type" value="Genomic_DNA"/>
</dbReference>
<sequence>MTHATQPPPPRTGPTVLRPDCQFDEHKWCKPGAVYVGTTEVFPAKRCDCPCHKGAES</sequence>
<dbReference type="Proteomes" id="UP000642014">
    <property type="component" value="Unassembled WGS sequence"/>
</dbReference>
<evidence type="ECO:0000313" key="1">
    <source>
        <dbReference type="EMBL" id="GGR38049.1"/>
    </source>
</evidence>